<dbReference type="InterPro" id="IPR011048">
    <property type="entry name" value="Haem_d1_sf"/>
</dbReference>
<protein>
    <recommendedName>
        <fullName evidence="2">Lactonase, 7-bladed beta-propeller</fullName>
    </recommendedName>
</protein>
<dbReference type="Gene3D" id="3.40.720.10">
    <property type="entry name" value="Alkaline Phosphatase, subunit A"/>
    <property type="match status" value="1"/>
</dbReference>
<dbReference type="Gene3D" id="2.130.10.10">
    <property type="entry name" value="YVTN repeat-like/Quinoprotein amine dehydrogenase"/>
    <property type="match status" value="2"/>
</dbReference>
<dbReference type="SUPFAM" id="SSF51004">
    <property type="entry name" value="C-terminal (heme d1) domain of cytochrome cd1-nitrite reductase"/>
    <property type="match status" value="1"/>
</dbReference>
<dbReference type="PANTHER" id="PTHR47197">
    <property type="entry name" value="PROTEIN NIRF"/>
    <property type="match status" value="1"/>
</dbReference>
<evidence type="ECO:0008006" key="2">
    <source>
        <dbReference type="Google" id="ProtNLM"/>
    </source>
</evidence>
<dbReference type="InterPro" id="IPR017850">
    <property type="entry name" value="Alkaline_phosphatase_core_sf"/>
</dbReference>
<accession>E6PFX7</accession>
<dbReference type="EMBL" id="CABL01000008">
    <property type="protein sequence ID" value="CBH75364.1"/>
    <property type="molecule type" value="Genomic_DNA"/>
</dbReference>
<sequence>MGVQLRSLIAAALAAVLLGAAPATTRLYSAPAGNRPAGIPHPDLPYVAILPSGRIVAPVGRSIAIGANVNALALIPGGRFAVVGGSAASGGTLLRTIDTRTMQIVARVTNTGSRSEAIGGLIALHDPAMPARTILVASEARAGKIAIFAVGSEGTLAQLHPGISLPGGDPEPMHLALAESGHLLLVADDRNGRVDTIDLATRRPIASMSVGALPSGLAAFGPRIFAAGAAADASNLAIRSLDSSAVSSENIPLDAPLDGATTIGGVDPESVAIEPGGRFAYVTLAGVDRVVAVALDASPRVVDGIDLRLFANAPYGTMPTAMVPSMTGRELFVALSGLNAVAVLDASTPGVLHRLGLIPTGARPVALSLAPNDKVLFVANAEGNGVNATLERIALTKIPLERTTLSALRYARVSHLVRGNALVPPLRSGRKSDAISHVVDISLGPTYFNSTPNLRALANDFAVVGDYYADAPNGELGSQLTYSGTISPSAWLLDTFRGRRAVEAMPPDLYPRSGYIVNALARAGMSYRVYGAMLPEGPLAIGIPLLHVLHGAVGYAPKVGERASDRALASAFVARYSREAASGNIPAYQAIELSSNNPLVQDRALGKIVEAIVKSEAWGSTAIFISPRQAIGATTADPKHSFAVIVSPYARRGFLGHAHASTASVLKTEEEILGLPALSLGDLLASDLANYFTPTLDLSVPNIRTNERMQR</sequence>
<proteinExistence type="predicted"/>
<dbReference type="InterPro" id="IPR015943">
    <property type="entry name" value="WD40/YVTN_repeat-like_dom_sf"/>
</dbReference>
<organism evidence="1">
    <name type="scientific">mine drainage metagenome</name>
    <dbReference type="NCBI Taxonomy" id="410659"/>
    <lineage>
        <taxon>unclassified sequences</taxon>
        <taxon>metagenomes</taxon>
        <taxon>ecological metagenomes</taxon>
    </lineage>
</organism>
<name>E6PFX7_9ZZZZ</name>
<gene>
    <name evidence="1" type="ORF">CARN1_1381</name>
</gene>
<comment type="caution">
    <text evidence="1">The sequence shown here is derived from an EMBL/GenBank/DDBJ whole genome shotgun (WGS) entry which is preliminary data.</text>
</comment>
<dbReference type="InterPro" id="IPR051200">
    <property type="entry name" value="Host-pathogen_enzymatic-act"/>
</dbReference>
<reference evidence="1" key="1">
    <citation type="submission" date="2009-10" db="EMBL/GenBank/DDBJ databases">
        <title>Diversity of trophic interactions inside an arsenic-rich microbial ecosystem.</title>
        <authorList>
            <person name="Bertin P.N."/>
            <person name="Heinrich-Salmeron A."/>
            <person name="Pelletier E."/>
            <person name="Goulhen-Chollet F."/>
            <person name="Arsene-Ploetze F."/>
            <person name="Gallien S."/>
            <person name="Calteau A."/>
            <person name="Vallenet D."/>
            <person name="Casiot C."/>
            <person name="Chane-Woon-Ming B."/>
            <person name="Giloteaux L."/>
            <person name="Barakat M."/>
            <person name="Bonnefoy V."/>
            <person name="Bruneel O."/>
            <person name="Chandler M."/>
            <person name="Cleiss J."/>
            <person name="Duran R."/>
            <person name="Elbaz-Poulichet F."/>
            <person name="Fonknechten N."/>
            <person name="Lauga B."/>
            <person name="Mornico D."/>
            <person name="Ortet P."/>
            <person name="Schaeffer C."/>
            <person name="Siguier P."/>
            <person name="Alexander Thil Smith A."/>
            <person name="Van Dorsselaer A."/>
            <person name="Weissenbach J."/>
            <person name="Medigue C."/>
            <person name="Le Paslier D."/>
        </authorList>
    </citation>
    <scope>NUCLEOTIDE SEQUENCE</scope>
</reference>
<dbReference type="AlphaFoldDB" id="E6PFX7"/>
<evidence type="ECO:0000313" key="1">
    <source>
        <dbReference type="EMBL" id="CBH75364.1"/>
    </source>
</evidence>
<dbReference type="PANTHER" id="PTHR47197:SF3">
    <property type="entry name" value="DIHYDRO-HEME D1 DEHYDROGENASE"/>
    <property type="match status" value="1"/>
</dbReference>